<dbReference type="PROSITE" id="PS51257">
    <property type="entry name" value="PROKAR_LIPOPROTEIN"/>
    <property type="match status" value="1"/>
</dbReference>
<proteinExistence type="predicted"/>
<feature type="non-terminal residue" evidence="2">
    <location>
        <position position="293"/>
    </location>
</feature>
<dbReference type="Pfam" id="PF13584">
    <property type="entry name" value="BatD"/>
    <property type="match status" value="1"/>
</dbReference>
<organism evidence="2">
    <name type="scientific">hydrothermal vent metagenome</name>
    <dbReference type="NCBI Taxonomy" id="652676"/>
    <lineage>
        <taxon>unclassified sequences</taxon>
        <taxon>metagenomes</taxon>
        <taxon>ecological metagenomes</taxon>
    </lineage>
</organism>
<name>A0A3B0YN38_9ZZZZ</name>
<dbReference type="EMBL" id="UOFJ01000464">
    <property type="protein sequence ID" value="VAW69796.1"/>
    <property type="molecule type" value="Genomic_DNA"/>
</dbReference>
<feature type="region of interest" description="Disordered" evidence="1">
    <location>
        <begin position="235"/>
        <end position="256"/>
    </location>
</feature>
<dbReference type="InterPro" id="IPR025738">
    <property type="entry name" value="BatD"/>
</dbReference>
<evidence type="ECO:0000256" key="1">
    <source>
        <dbReference type="SAM" id="MobiDB-lite"/>
    </source>
</evidence>
<gene>
    <name evidence="2" type="ORF">MNBD_GAMMA10-1785</name>
</gene>
<evidence type="ECO:0008006" key="3">
    <source>
        <dbReference type="Google" id="ProtNLM"/>
    </source>
</evidence>
<dbReference type="AlphaFoldDB" id="A0A3B0YN38"/>
<accession>A0A3B0YN38</accession>
<sequence>MKTKFTLVYIVSFCACLFFSTAVSAADIRVTADRTQIQLNETFSLIFESSESVDGDPDFSPLEKDFSVLNKSSSSNISIVNGQYNKISRWTVALSPLHEGTVTIAPISFGNDKSQPLQITIKPIPTSGSRNKQPFISELEISTDSAYVQSQIIVTQRMLSSRNINGYEFSPLEISGVDVATEALGEVKSYQTKIANTPYLVLEKSVAIYPQTTGTLLIKPSIASARVAINKRPNRSSYDPFRSNTKTVRRSSDKKSISVNNVPESFRGKHWLPAIEVQLVEEFPENETFIAGE</sequence>
<dbReference type="PANTHER" id="PTHR40940">
    <property type="entry name" value="PROTEIN BATD-RELATED"/>
    <property type="match status" value="1"/>
</dbReference>
<evidence type="ECO:0000313" key="2">
    <source>
        <dbReference type="EMBL" id="VAW69796.1"/>
    </source>
</evidence>
<dbReference type="PANTHER" id="PTHR40940:SF1">
    <property type="entry name" value="PROTEIN BATD"/>
    <property type="match status" value="1"/>
</dbReference>
<reference evidence="2" key="1">
    <citation type="submission" date="2018-06" db="EMBL/GenBank/DDBJ databases">
        <authorList>
            <person name="Zhirakovskaya E."/>
        </authorList>
    </citation>
    <scope>NUCLEOTIDE SEQUENCE</scope>
</reference>
<protein>
    <recommendedName>
        <fullName evidence="3">Protein BatD</fullName>
    </recommendedName>
</protein>